<dbReference type="Pfam" id="PF03564">
    <property type="entry name" value="DUF1759"/>
    <property type="match status" value="1"/>
</dbReference>
<organism evidence="2 3">
    <name type="scientific">Eufriesea mexicana</name>
    <dbReference type="NCBI Taxonomy" id="516756"/>
    <lineage>
        <taxon>Eukaryota</taxon>
        <taxon>Metazoa</taxon>
        <taxon>Ecdysozoa</taxon>
        <taxon>Arthropoda</taxon>
        <taxon>Hexapoda</taxon>
        <taxon>Insecta</taxon>
        <taxon>Pterygota</taxon>
        <taxon>Neoptera</taxon>
        <taxon>Endopterygota</taxon>
        <taxon>Hymenoptera</taxon>
        <taxon>Apocrita</taxon>
        <taxon>Aculeata</taxon>
        <taxon>Apoidea</taxon>
        <taxon>Anthophila</taxon>
        <taxon>Apidae</taxon>
        <taxon>Eufriesea</taxon>
    </lineage>
</organism>
<dbReference type="PANTHER" id="PTHR22954">
    <property type="entry name" value="RETROVIRAL PROTEASE-RELATED"/>
    <property type="match status" value="1"/>
</dbReference>
<dbReference type="AlphaFoldDB" id="A0A310SUY2"/>
<dbReference type="EMBL" id="KQ759898">
    <property type="protein sequence ID" value="OAD62025.1"/>
    <property type="molecule type" value="Genomic_DNA"/>
</dbReference>
<dbReference type="OrthoDB" id="7635312at2759"/>
<dbReference type="Proteomes" id="UP000250275">
    <property type="component" value="Unassembled WGS sequence"/>
</dbReference>
<keyword evidence="3" id="KW-1185">Reference proteome</keyword>
<reference evidence="2 3" key="1">
    <citation type="submission" date="2015-07" db="EMBL/GenBank/DDBJ databases">
        <title>The genome of Eufriesea mexicana.</title>
        <authorList>
            <person name="Pan H."/>
            <person name="Kapheim K."/>
        </authorList>
    </citation>
    <scope>NUCLEOTIDE SEQUENCE [LARGE SCALE GENOMIC DNA]</scope>
    <source>
        <strain evidence="2">0111107269</strain>
        <tissue evidence="2">Whole body</tissue>
    </source>
</reference>
<evidence type="ECO:0000313" key="2">
    <source>
        <dbReference type="EMBL" id="OAD62025.1"/>
    </source>
</evidence>
<sequence length="208" mass="23945">MFHGRIETWLSFKDAYRTLIHERSELSKTEKFQYLQCAITGTAKEALEGFTPPEDNYDAAWESLTKMYDDKRVLILRHASLLCNIGPINGSSEELRGLANQVRAQLKSLEALGRTSKDMLNDIVFSMMISNLDKETRKGWDLNITGTEPPTIEELMRFITKAAKDRDMNEIVPAWGPERETDQREAQHSGTIRRSSQERKDMNSLFRD</sequence>
<feature type="region of interest" description="Disordered" evidence="1">
    <location>
        <begin position="172"/>
        <end position="208"/>
    </location>
</feature>
<feature type="compositionally biased region" description="Basic and acidic residues" evidence="1">
    <location>
        <begin position="177"/>
        <end position="187"/>
    </location>
</feature>
<feature type="compositionally biased region" description="Basic and acidic residues" evidence="1">
    <location>
        <begin position="195"/>
        <end position="208"/>
    </location>
</feature>
<evidence type="ECO:0000256" key="1">
    <source>
        <dbReference type="SAM" id="MobiDB-lite"/>
    </source>
</evidence>
<protein>
    <submittedName>
        <fullName evidence="2">Uncharacterized protein</fullName>
    </submittedName>
</protein>
<proteinExistence type="predicted"/>
<dbReference type="InterPro" id="IPR005312">
    <property type="entry name" value="DUF1759"/>
</dbReference>
<name>A0A310SUY2_9HYME</name>
<evidence type="ECO:0000313" key="3">
    <source>
        <dbReference type="Proteomes" id="UP000250275"/>
    </source>
</evidence>
<dbReference type="PANTHER" id="PTHR22954:SF3">
    <property type="entry name" value="PROTEIN CBG08539"/>
    <property type="match status" value="1"/>
</dbReference>
<accession>A0A310SUY2</accession>
<gene>
    <name evidence="2" type="ORF">WN48_07586</name>
</gene>